<dbReference type="SUPFAM" id="SSF53474">
    <property type="entry name" value="alpha/beta-Hydrolases"/>
    <property type="match status" value="1"/>
</dbReference>
<keyword evidence="3" id="KW-1185">Reference proteome</keyword>
<evidence type="ECO:0000313" key="2">
    <source>
        <dbReference type="EMBL" id="MDM7487465.1"/>
    </source>
</evidence>
<comment type="caution">
    <text evidence="2">The sequence shown here is derived from an EMBL/GenBank/DDBJ whole genome shotgun (WGS) entry which is preliminary data.</text>
</comment>
<feature type="chain" id="PRO_5047177764" evidence="1">
    <location>
        <begin position="30"/>
        <end position="380"/>
    </location>
</feature>
<sequence length="380" mass="39634">MGRTRRWRWALCAVGAVLAGGLTPSVAGAEPVAADPGPGTIVSAEPLPPELSVPGAAVAQRVTYRTEWRSGAPAVGTGVLFLPPGPAPEGGRPVISYAHGTVGIGDDCAPSRNPRADVERPYLEHWLAQGYAVVAADYPGLGTDGVHTYLDGQSAANSVVDIVRAGRAAEPSLSPRWVVVGQSQGGHAALHTAHRASSRAPELDFRGTVTTGAPSNLERLFPFGGPGFPDPGFEGLVAFSSYIFAGLRAAHPDLDVNSYLTPTGREFVDAAERLCYNELDALAGDVRVGDLAARPLSEGRFPAVFADYLGVPTSGYDRPMFLAQGLHDTMVPAPLSAGLAADLLAAGADLDYRVYVAGHNTTMTRSLPDTTPFVARLFAS</sequence>
<dbReference type="EMBL" id="JAUBOF010000008">
    <property type="protein sequence ID" value="MDM7487465.1"/>
    <property type="molecule type" value="Genomic_DNA"/>
</dbReference>
<dbReference type="Proteomes" id="UP001233164">
    <property type="component" value="Unassembled WGS sequence"/>
</dbReference>
<keyword evidence="1" id="KW-0732">Signal</keyword>
<dbReference type="GO" id="GO:0016787">
    <property type="term" value="F:hydrolase activity"/>
    <property type="evidence" value="ECO:0007669"/>
    <property type="project" value="UniProtKB-KW"/>
</dbReference>
<dbReference type="Pfam" id="PF03583">
    <property type="entry name" value="LIP"/>
    <property type="match status" value="1"/>
</dbReference>
<dbReference type="PIRSF" id="PIRSF029171">
    <property type="entry name" value="Esterase_LipA"/>
    <property type="match status" value="1"/>
</dbReference>
<feature type="signal peptide" evidence="1">
    <location>
        <begin position="1"/>
        <end position="29"/>
    </location>
</feature>
<gene>
    <name evidence="2" type="ORF">QT969_04135</name>
</gene>
<reference evidence="2 3" key="1">
    <citation type="submission" date="2023-06" db="EMBL/GenBank/DDBJ databases">
        <title>Rhodococcus indonesiensis sp. nov a new member of the Rhodococcus ruber lineage isolated from a sediment of neutral hot spring.</title>
        <authorList>
            <person name="Kusuma A.B."/>
            <person name="Fenylestari G."/>
            <person name="Ammar F."/>
            <person name="Nouioui I."/>
            <person name="Goodfellow M."/>
        </authorList>
    </citation>
    <scope>NUCLEOTIDE SEQUENCE [LARGE SCALE GENOMIC DNA]</scope>
    <source>
        <strain evidence="2 3">CSLK01-03</strain>
    </source>
</reference>
<dbReference type="InterPro" id="IPR005152">
    <property type="entry name" value="Lipase_secreted"/>
</dbReference>
<dbReference type="RefSeq" id="WP_289377748.1">
    <property type="nucleotide sequence ID" value="NZ_JAUBOF010000008.1"/>
</dbReference>
<accession>A0ABT7RIK1</accession>
<proteinExistence type="predicted"/>
<evidence type="ECO:0000256" key="1">
    <source>
        <dbReference type="SAM" id="SignalP"/>
    </source>
</evidence>
<name>A0ABT7RIK1_9NOCA</name>
<dbReference type="PANTHER" id="PTHR34853:SF1">
    <property type="entry name" value="LIPASE 5"/>
    <property type="match status" value="1"/>
</dbReference>
<evidence type="ECO:0000313" key="3">
    <source>
        <dbReference type="Proteomes" id="UP001233164"/>
    </source>
</evidence>
<dbReference type="PANTHER" id="PTHR34853">
    <property type="match status" value="1"/>
</dbReference>
<dbReference type="Gene3D" id="3.40.50.1820">
    <property type="entry name" value="alpha/beta hydrolase"/>
    <property type="match status" value="2"/>
</dbReference>
<organism evidence="2 3">
    <name type="scientific">Rhodococcus indonesiensis</name>
    <dbReference type="NCBI Taxonomy" id="3055869"/>
    <lineage>
        <taxon>Bacteria</taxon>
        <taxon>Bacillati</taxon>
        <taxon>Actinomycetota</taxon>
        <taxon>Actinomycetes</taxon>
        <taxon>Mycobacteriales</taxon>
        <taxon>Nocardiaceae</taxon>
        <taxon>Rhodococcus</taxon>
    </lineage>
</organism>
<protein>
    <submittedName>
        <fullName evidence="2">Alpha/beta fold hydrolase</fullName>
    </submittedName>
</protein>
<keyword evidence="2" id="KW-0378">Hydrolase</keyword>
<dbReference type="InterPro" id="IPR029058">
    <property type="entry name" value="AB_hydrolase_fold"/>
</dbReference>